<gene>
    <name evidence="6" type="primary">benM_9</name>
    <name evidence="6" type="ORF">SAMEA3906486_04314</name>
</gene>
<dbReference type="CDD" id="cd08415">
    <property type="entry name" value="PBP2_LysR_opines_like"/>
    <property type="match status" value="1"/>
</dbReference>
<dbReference type="Gene3D" id="3.40.190.290">
    <property type="match status" value="1"/>
</dbReference>
<dbReference type="EMBL" id="FKIF01000008">
    <property type="protein sequence ID" value="SAI72858.1"/>
    <property type="molecule type" value="Genomic_DNA"/>
</dbReference>
<evidence type="ECO:0000256" key="3">
    <source>
        <dbReference type="ARBA" id="ARBA00023125"/>
    </source>
</evidence>
<keyword evidence="7" id="KW-1185">Reference proteome</keyword>
<dbReference type="AlphaFoldDB" id="A0A157SQT0"/>
<dbReference type="OrthoDB" id="110033at2"/>
<dbReference type="GO" id="GO:0043565">
    <property type="term" value="F:sequence-specific DNA binding"/>
    <property type="evidence" value="ECO:0007669"/>
    <property type="project" value="TreeGrafter"/>
</dbReference>
<keyword evidence="2" id="KW-0805">Transcription regulation</keyword>
<dbReference type="InterPro" id="IPR036390">
    <property type="entry name" value="WH_DNA-bd_sf"/>
</dbReference>
<feature type="domain" description="HTH lysR-type" evidence="5">
    <location>
        <begin position="1"/>
        <end position="58"/>
    </location>
</feature>
<dbReference type="InterPro" id="IPR037424">
    <property type="entry name" value="NocR_PBP2"/>
</dbReference>
<accession>A0A157SQT0</accession>
<dbReference type="PROSITE" id="PS50931">
    <property type="entry name" value="HTH_LYSR"/>
    <property type="match status" value="1"/>
</dbReference>
<evidence type="ECO:0000256" key="1">
    <source>
        <dbReference type="ARBA" id="ARBA00009437"/>
    </source>
</evidence>
<name>A0A157SQT0_9BORD</name>
<dbReference type="Gene3D" id="1.10.10.10">
    <property type="entry name" value="Winged helix-like DNA-binding domain superfamily/Winged helix DNA-binding domain"/>
    <property type="match status" value="1"/>
</dbReference>
<evidence type="ECO:0000256" key="4">
    <source>
        <dbReference type="ARBA" id="ARBA00023163"/>
    </source>
</evidence>
<evidence type="ECO:0000256" key="2">
    <source>
        <dbReference type="ARBA" id="ARBA00023015"/>
    </source>
</evidence>
<dbReference type="InterPro" id="IPR036388">
    <property type="entry name" value="WH-like_DNA-bd_sf"/>
</dbReference>
<protein>
    <submittedName>
        <fullName evidence="6">LysR family transcriptional regulator</fullName>
    </submittedName>
</protein>
<dbReference type="GO" id="GO:0010628">
    <property type="term" value="P:positive regulation of gene expression"/>
    <property type="evidence" value="ECO:0007669"/>
    <property type="project" value="TreeGrafter"/>
</dbReference>
<dbReference type="RefSeq" id="WP_066131670.1">
    <property type="nucleotide sequence ID" value="NZ_FKIF01000008.1"/>
</dbReference>
<dbReference type="SUPFAM" id="SSF46785">
    <property type="entry name" value="Winged helix' DNA-binding domain"/>
    <property type="match status" value="1"/>
</dbReference>
<keyword evidence="3" id="KW-0238">DNA-binding</keyword>
<evidence type="ECO:0000313" key="6">
    <source>
        <dbReference type="EMBL" id="SAI72858.1"/>
    </source>
</evidence>
<evidence type="ECO:0000259" key="5">
    <source>
        <dbReference type="PROSITE" id="PS50931"/>
    </source>
</evidence>
<dbReference type="STRING" id="288768.SAMEA3906486_04314"/>
<dbReference type="Pfam" id="PF03466">
    <property type="entry name" value="LysR_substrate"/>
    <property type="match status" value="1"/>
</dbReference>
<organism evidence="6 7">
    <name type="scientific">Bordetella ansorpii</name>
    <dbReference type="NCBI Taxonomy" id="288768"/>
    <lineage>
        <taxon>Bacteria</taxon>
        <taxon>Pseudomonadati</taxon>
        <taxon>Pseudomonadota</taxon>
        <taxon>Betaproteobacteria</taxon>
        <taxon>Burkholderiales</taxon>
        <taxon>Alcaligenaceae</taxon>
        <taxon>Bordetella</taxon>
    </lineage>
</organism>
<dbReference type="InterPro" id="IPR005119">
    <property type="entry name" value="LysR_subst-bd"/>
</dbReference>
<dbReference type="GO" id="GO:0009089">
    <property type="term" value="P:lysine biosynthetic process via diaminopimelate"/>
    <property type="evidence" value="ECO:0007669"/>
    <property type="project" value="TreeGrafter"/>
</dbReference>
<keyword evidence="4" id="KW-0804">Transcription</keyword>
<evidence type="ECO:0000313" key="7">
    <source>
        <dbReference type="Proteomes" id="UP000076848"/>
    </source>
</evidence>
<dbReference type="PANTHER" id="PTHR30427">
    <property type="entry name" value="TRANSCRIPTIONAL ACTIVATOR PROTEIN LYSR"/>
    <property type="match status" value="1"/>
</dbReference>
<dbReference type="GO" id="GO:0003700">
    <property type="term" value="F:DNA-binding transcription factor activity"/>
    <property type="evidence" value="ECO:0007669"/>
    <property type="project" value="InterPro"/>
</dbReference>
<proteinExistence type="inferred from homology"/>
<dbReference type="InterPro" id="IPR000847">
    <property type="entry name" value="LysR_HTH_N"/>
</dbReference>
<dbReference type="PANTHER" id="PTHR30427:SF1">
    <property type="entry name" value="TRANSCRIPTIONAL ACTIVATOR PROTEIN LYSR"/>
    <property type="match status" value="1"/>
</dbReference>
<dbReference type="PRINTS" id="PR00039">
    <property type="entry name" value="HTHLYSR"/>
</dbReference>
<reference evidence="6 7" key="1">
    <citation type="submission" date="2016-04" db="EMBL/GenBank/DDBJ databases">
        <authorList>
            <consortium name="Pathogen Informatics"/>
        </authorList>
    </citation>
    <scope>NUCLEOTIDE SEQUENCE [LARGE SCALE GENOMIC DNA]</scope>
    <source>
        <strain evidence="6 7">H050680373</strain>
    </source>
</reference>
<comment type="similarity">
    <text evidence="1">Belongs to the LysR transcriptional regulatory family.</text>
</comment>
<dbReference type="Pfam" id="PF00126">
    <property type="entry name" value="HTH_1"/>
    <property type="match status" value="1"/>
</dbReference>
<sequence>MNLRQIEVFRAVMLAGSVSGAAELLHVSQPAVSRLISYTEQRLGFALFQRMRGRLHPTAEAQKLFSEVEVLYQGVQRINGLAGNLANQAGGMLRVACSPSLAYALMPMAVAAFARHWPDVKVCVEGMLADPLTDALLTQRVDLAVAMVPLQHPRIQTHRLFRNRIVAVLPPGHRLVTRKRLRVNDLRGERVIGYSPETPLAHAIGRLYDGAHLAPRWVAEVKQTHVACAMVQQGLGIALVDEQVQLGGAWPGLHVRELAPSIDLQVRLGYSRHEPLPSLAQAFADELRALSHPGLVSAA</sequence>
<dbReference type="Proteomes" id="UP000076848">
    <property type="component" value="Unassembled WGS sequence"/>
</dbReference>
<dbReference type="SUPFAM" id="SSF53850">
    <property type="entry name" value="Periplasmic binding protein-like II"/>
    <property type="match status" value="1"/>
</dbReference>